<comment type="caution">
    <text evidence="1">The sequence shown here is derived from an EMBL/GenBank/DDBJ whole genome shotgun (WGS) entry which is preliminary data.</text>
</comment>
<evidence type="ECO:0000313" key="2">
    <source>
        <dbReference type="Proteomes" id="UP000018209"/>
    </source>
</evidence>
<dbReference type="Proteomes" id="UP000018209">
    <property type="component" value="Unassembled WGS sequence"/>
</dbReference>
<evidence type="ECO:0000313" key="1">
    <source>
        <dbReference type="EMBL" id="GAD28210.1"/>
    </source>
</evidence>
<protein>
    <submittedName>
        <fullName evidence="1">Uncharacterized protein</fullName>
    </submittedName>
</protein>
<accession>A0ABQ0J165</accession>
<name>A0ABQ0J165_GLUTH</name>
<sequence>MVIAPSLRVAIAPSFGVVIAPHPGGDCTGITFLSTEASLSPKKVAIAPCFWWL</sequence>
<keyword evidence="2" id="KW-1185">Reference proteome</keyword>
<reference evidence="1 2" key="1">
    <citation type="submission" date="2013-08" db="EMBL/GenBank/DDBJ databases">
        <title>Gluconobacter thailandicus NBRC 3257 whole genome sequence.</title>
        <authorList>
            <person name="Matsutani M."/>
            <person name="Yakushi T."/>
            <person name="Matsushita K."/>
        </authorList>
    </citation>
    <scope>NUCLEOTIDE SEQUENCE [LARGE SCALE GENOMIC DNA]</scope>
    <source>
        <strain evidence="1 2">NBRC 3257</strain>
    </source>
</reference>
<organism evidence="1 2">
    <name type="scientific">Gluconobacter thailandicus NBRC 3257</name>
    <dbReference type="NCBI Taxonomy" id="1381097"/>
    <lineage>
        <taxon>Bacteria</taxon>
        <taxon>Pseudomonadati</taxon>
        <taxon>Pseudomonadota</taxon>
        <taxon>Alphaproteobacteria</taxon>
        <taxon>Acetobacterales</taxon>
        <taxon>Acetobacteraceae</taxon>
        <taxon>Gluconobacter</taxon>
    </lineage>
</organism>
<gene>
    <name evidence="1" type="ORF">NBRC3257_3209</name>
</gene>
<proteinExistence type="predicted"/>
<dbReference type="EMBL" id="BASM01000050">
    <property type="protein sequence ID" value="GAD28210.1"/>
    <property type="molecule type" value="Genomic_DNA"/>
</dbReference>